<accession>A0ABV0TF77</accession>
<keyword evidence="2" id="KW-1185">Reference proteome</keyword>
<sequence>MALSFHIIKDSRASLGPRLPPPPLPPHDVVRQRACFLVNPWQLPQGFALDLKVVHLENEDRLDLTSPEADGPVVLVPALSLLMANWGLGVGSCLSMCPNSFSYASKTPPMNNIFD</sequence>
<comment type="caution">
    <text evidence="1">The sequence shown here is derived from an EMBL/GenBank/DDBJ whole genome shotgun (WGS) entry which is preliminary data.</text>
</comment>
<evidence type="ECO:0000313" key="1">
    <source>
        <dbReference type="EMBL" id="MEQ2231436.1"/>
    </source>
</evidence>
<dbReference type="Proteomes" id="UP001482620">
    <property type="component" value="Unassembled WGS sequence"/>
</dbReference>
<protein>
    <submittedName>
        <fullName evidence="1">Uncharacterized protein</fullName>
    </submittedName>
</protein>
<name>A0ABV0TF77_9TELE</name>
<proteinExistence type="predicted"/>
<reference evidence="1 2" key="1">
    <citation type="submission" date="2021-06" db="EMBL/GenBank/DDBJ databases">
        <authorList>
            <person name="Palmer J.M."/>
        </authorList>
    </citation>
    <scope>NUCLEOTIDE SEQUENCE [LARGE SCALE GENOMIC DNA]</scope>
    <source>
        <strain evidence="2">if_2019</strain>
        <tissue evidence="1">Muscle</tissue>
    </source>
</reference>
<evidence type="ECO:0000313" key="2">
    <source>
        <dbReference type="Proteomes" id="UP001482620"/>
    </source>
</evidence>
<gene>
    <name evidence="1" type="ORF">ILYODFUR_000412</name>
</gene>
<dbReference type="EMBL" id="JAHRIQ010034771">
    <property type="protein sequence ID" value="MEQ2231436.1"/>
    <property type="molecule type" value="Genomic_DNA"/>
</dbReference>
<organism evidence="1 2">
    <name type="scientific">Ilyodon furcidens</name>
    <name type="common">goldbreast splitfin</name>
    <dbReference type="NCBI Taxonomy" id="33524"/>
    <lineage>
        <taxon>Eukaryota</taxon>
        <taxon>Metazoa</taxon>
        <taxon>Chordata</taxon>
        <taxon>Craniata</taxon>
        <taxon>Vertebrata</taxon>
        <taxon>Euteleostomi</taxon>
        <taxon>Actinopterygii</taxon>
        <taxon>Neopterygii</taxon>
        <taxon>Teleostei</taxon>
        <taxon>Neoteleostei</taxon>
        <taxon>Acanthomorphata</taxon>
        <taxon>Ovalentaria</taxon>
        <taxon>Atherinomorphae</taxon>
        <taxon>Cyprinodontiformes</taxon>
        <taxon>Goodeidae</taxon>
        <taxon>Ilyodon</taxon>
    </lineage>
</organism>